<dbReference type="STRING" id="7897.ENSLACP00000014757"/>
<sequence>STGDSTYSLLSPIYHESFESEEEENEAPSKQETSAQDSKLQSRKLFIEEFQTCTSSTELSAVKPKKKKEVLPLTDIQLTPWEKWLINKVKEERMQKRNKTLEEMRLQPERLKQQQEEERKKMLADEKVKDWIQKKTEEEKIVKEQKLNKKLEEKANQEHENRLLEEKAREKYEDWLNKKKKEEQLKKQKEKEEEEKRAAELRERKENAEKTFQEWLRNANAKPNPVLHSCGYANGKRTGYYDGSSYPTPSFYNPIPWKPIHIPPPEDTARKNTLKKKKNRSTFRQFYRPSTAVLSKPKDNLGIGNLCQKAKKH</sequence>
<dbReference type="PANTHER" id="PTHR23247">
    <property type="entry name" value="NY-REN-41 ANTIGEN L15 -RELATED"/>
    <property type="match status" value="1"/>
</dbReference>
<feature type="compositionally biased region" description="Basic residues" evidence="1">
    <location>
        <begin position="272"/>
        <end position="281"/>
    </location>
</feature>
<organism evidence="3 4">
    <name type="scientific">Latimeria chalumnae</name>
    <name type="common">Coelacanth</name>
    <dbReference type="NCBI Taxonomy" id="7897"/>
    <lineage>
        <taxon>Eukaryota</taxon>
        <taxon>Metazoa</taxon>
        <taxon>Chordata</taxon>
        <taxon>Craniata</taxon>
        <taxon>Vertebrata</taxon>
        <taxon>Euteleostomi</taxon>
        <taxon>Coelacanthiformes</taxon>
        <taxon>Coelacanthidae</taxon>
        <taxon>Latimeria</taxon>
    </lineage>
</organism>
<dbReference type="Pfam" id="PF13904">
    <property type="entry name" value="CCDC34"/>
    <property type="match status" value="1"/>
</dbReference>
<gene>
    <name evidence="3" type="primary">CCDC34</name>
</gene>
<feature type="region of interest" description="Disordered" evidence="1">
    <location>
        <begin position="261"/>
        <end position="289"/>
    </location>
</feature>
<feature type="domain" description="Coiled-coil" evidence="2">
    <location>
        <begin position="78"/>
        <end position="257"/>
    </location>
</feature>
<feature type="region of interest" description="Disordered" evidence="1">
    <location>
        <begin position="142"/>
        <end position="206"/>
    </location>
</feature>
<dbReference type="OMA" id="FTGDCRP"/>
<feature type="region of interest" description="Disordered" evidence="1">
    <location>
        <begin position="17"/>
        <end position="40"/>
    </location>
</feature>
<feature type="region of interest" description="Disordered" evidence="1">
    <location>
        <begin position="99"/>
        <end position="121"/>
    </location>
</feature>
<evidence type="ECO:0000259" key="2">
    <source>
        <dbReference type="Pfam" id="PF13904"/>
    </source>
</evidence>
<keyword evidence="4" id="KW-1185">Reference proteome</keyword>
<name>H3AYN6_LATCH</name>
<reference evidence="3" key="3">
    <citation type="submission" date="2025-09" db="UniProtKB">
        <authorList>
            <consortium name="Ensembl"/>
        </authorList>
    </citation>
    <scope>IDENTIFICATION</scope>
</reference>
<dbReference type="Proteomes" id="UP000008672">
    <property type="component" value="Unassembled WGS sequence"/>
</dbReference>
<dbReference type="InterPro" id="IPR025259">
    <property type="entry name" value="CCDC34/181"/>
</dbReference>
<accession>H3AYN6</accession>
<dbReference type="eggNOG" id="ENOG502RRPQ">
    <property type="taxonomic scope" value="Eukaryota"/>
</dbReference>
<dbReference type="InterPro" id="IPR045323">
    <property type="entry name" value="CCDC34"/>
</dbReference>
<evidence type="ECO:0000313" key="4">
    <source>
        <dbReference type="Proteomes" id="UP000008672"/>
    </source>
</evidence>
<reference evidence="3" key="2">
    <citation type="submission" date="2025-08" db="UniProtKB">
        <authorList>
            <consortium name="Ensembl"/>
        </authorList>
    </citation>
    <scope>IDENTIFICATION</scope>
</reference>
<reference evidence="4" key="1">
    <citation type="submission" date="2011-08" db="EMBL/GenBank/DDBJ databases">
        <title>The draft genome of Latimeria chalumnae.</title>
        <authorList>
            <person name="Di Palma F."/>
            <person name="Alfoldi J."/>
            <person name="Johnson J."/>
            <person name="Berlin A."/>
            <person name="Gnerre S."/>
            <person name="Jaffe D."/>
            <person name="MacCallum I."/>
            <person name="Young S."/>
            <person name="Walker B.J."/>
            <person name="Lander E."/>
            <person name="Lindblad-Toh K."/>
        </authorList>
    </citation>
    <scope>NUCLEOTIDE SEQUENCE [LARGE SCALE GENOMIC DNA]</scope>
    <source>
        <strain evidence="4">Wild caught</strain>
    </source>
</reference>
<dbReference type="GeneTree" id="ENSGT00730000111271"/>
<dbReference type="InParanoid" id="H3AYN6"/>
<dbReference type="EMBL" id="AFYH01061829">
    <property type="status" value="NOT_ANNOTATED_CDS"/>
    <property type="molecule type" value="Genomic_DNA"/>
</dbReference>
<dbReference type="AlphaFoldDB" id="H3AYN6"/>
<dbReference type="PANTHER" id="PTHR23247:SF2">
    <property type="entry name" value="COILED-COIL DOMAIN-CONTAINING PROTEIN 34"/>
    <property type="match status" value="1"/>
</dbReference>
<dbReference type="HOGENOM" id="CLU_063061_0_0_1"/>
<dbReference type="FunCoup" id="H3AYN6">
    <property type="interactions" value="134"/>
</dbReference>
<protein>
    <submittedName>
        <fullName evidence="3">Coiled-coil domain containing 34</fullName>
    </submittedName>
</protein>
<dbReference type="EMBL" id="AFYH01061830">
    <property type="status" value="NOT_ANNOTATED_CDS"/>
    <property type="molecule type" value="Genomic_DNA"/>
</dbReference>
<evidence type="ECO:0000256" key="1">
    <source>
        <dbReference type="SAM" id="MobiDB-lite"/>
    </source>
</evidence>
<evidence type="ECO:0000313" key="3">
    <source>
        <dbReference type="Ensembl" id="ENSLACP00000014757.1"/>
    </source>
</evidence>
<dbReference type="Bgee" id="ENSLACG00000012988">
    <property type="expression patterns" value="Expressed in pelvic fin and 4 other cell types or tissues"/>
</dbReference>
<proteinExistence type="predicted"/>
<dbReference type="Ensembl" id="ENSLACT00000014860.1">
    <property type="protein sequence ID" value="ENSLACP00000014757.1"/>
    <property type="gene ID" value="ENSLACG00000012988.1"/>
</dbReference>